<dbReference type="STRING" id="1413210.U472_05910"/>
<evidence type="ECO:0000256" key="9">
    <source>
        <dbReference type="ARBA" id="ARBA00022533"/>
    </source>
</evidence>
<keyword evidence="12 15" id="KW-0456">Lyase</keyword>
<dbReference type="GO" id="GO:0004794">
    <property type="term" value="F:threonine deaminase activity"/>
    <property type="evidence" value="ECO:0007669"/>
    <property type="project" value="UniProtKB-EC"/>
</dbReference>
<dbReference type="PROSITE" id="PS00165">
    <property type="entry name" value="DEHYDRATASE_SER_THR"/>
    <property type="match status" value="1"/>
</dbReference>
<dbReference type="Gene3D" id="3.40.50.1100">
    <property type="match status" value="2"/>
</dbReference>
<evidence type="ECO:0000256" key="14">
    <source>
        <dbReference type="ARBA" id="ARBA00031427"/>
    </source>
</evidence>
<dbReference type="InterPro" id="IPR005789">
    <property type="entry name" value="Thr_deHydtase_catblc"/>
</dbReference>
<dbReference type="InterPro" id="IPR045865">
    <property type="entry name" value="ACT-like_dom_sf"/>
</dbReference>
<dbReference type="InterPro" id="IPR044561">
    <property type="entry name" value="ACT_ThrD-II-like"/>
</dbReference>
<dbReference type="EMBL" id="OBDZ01000020">
    <property type="protein sequence ID" value="SNY36154.1"/>
    <property type="molecule type" value="Genomic_DNA"/>
</dbReference>
<dbReference type="GO" id="GO:0030170">
    <property type="term" value="F:pyridoxal phosphate binding"/>
    <property type="evidence" value="ECO:0007669"/>
    <property type="project" value="InterPro"/>
</dbReference>
<keyword evidence="11 15" id="KW-0663">Pyridoxal phosphate</keyword>
<evidence type="ECO:0000313" key="17">
    <source>
        <dbReference type="EMBL" id="SNY36154.1"/>
    </source>
</evidence>
<evidence type="ECO:0000256" key="8">
    <source>
        <dbReference type="ARBA" id="ARBA00022248"/>
    </source>
</evidence>
<keyword evidence="10" id="KW-0100">Branched-chain amino acid biosynthesis</keyword>
<comment type="pathway">
    <text evidence="4 15">Amino-acid degradation; L-threonine degradation via propanoate pathway; propanoate from L-threonine: step 1/4.</text>
</comment>
<dbReference type="Pfam" id="PF00291">
    <property type="entry name" value="PALP"/>
    <property type="match status" value="1"/>
</dbReference>
<keyword evidence="18" id="KW-1185">Reference proteome</keyword>
<dbReference type="InterPro" id="IPR002912">
    <property type="entry name" value="ACT_dom"/>
</dbReference>
<dbReference type="GO" id="GO:0006565">
    <property type="term" value="P:L-serine catabolic process"/>
    <property type="evidence" value="ECO:0007669"/>
    <property type="project" value="TreeGrafter"/>
</dbReference>
<dbReference type="GO" id="GO:0070689">
    <property type="term" value="P:L-threonine catabolic process to propionate"/>
    <property type="evidence" value="ECO:0007669"/>
    <property type="project" value="UniProtKB-UniPathway"/>
</dbReference>
<gene>
    <name evidence="17" type="ORF">SAMN06265827_12055</name>
</gene>
<name>A0A285HKG8_9FIRM</name>
<dbReference type="PANTHER" id="PTHR48078">
    <property type="entry name" value="THREONINE DEHYDRATASE, MITOCHONDRIAL-RELATED"/>
    <property type="match status" value="1"/>
</dbReference>
<dbReference type="GO" id="GO:0000166">
    <property type="term" value="F:nucleotide binding"/>
    <property type="evidence" value="ECO:0007669"/>
    <property type="project" value="UniProtKB-KW"/>
</dbReference>
<dbReference type="InterPro" id="IPR050147">
    <property type="entry name" value="Ser/Thr_Dehydratase"/>
</dbReference>
<proteinExistence type="inferred from homology"/>
<organism evidence="17 18">
    <name type="scientific">Orenia metallireducens</name>
    <dbReference type="NCBI Taxonomy" id="1413210"/>
    <lineage>
        <taxon>Bacteria</taxon>
        <taxon>Bacillati</taxon>
        <taxon>Bacillota</taxon>
        <taxon>Clostridia</taxon>
        <taxon>Halanaerobiales</taxon>
        <taxon>Halobacteroidaceae</taxon>
        <taxon>Orenia</taxon>
    </lineage>
</organism>
<keyword evidence="10" id="KW-0028">Amino-acid biosynthesis</keyword>
<dbReference type="EC" id="4.3.1.19" evidence="7 15"/>
<dbReference type="UniPathway" id="UPA00047">
    <property type="reaction ID" value="UER00054"/>
</dbReference>
<dbReference type="CDD" id="cd04886">
    <property type="entry name" value="ACT_ThrD-II-like"/>
    <property type="match status" value="1"/>
</dbReference>
<dbReference type="PROSITE" id="PS51671">
    <property type="entry name" value="ACT"/>
    <property type="match status" value="1"/>
</dbReference>
<dbReference type="InterPro" id="IPR000634">
    <property type="entry name" value="Ser/Thr_deHydtase_PyrdxlP-BS"/>
</dbReference>
<evidence type="ECO:0000256" key="13">
    <source>
        <dbReference type="ARBA" id="ARBA00025527"/>
    </source>
</evidence>
<evidence type="ECO:0000256" key="1">
    <source>
        <dbReference type="ARBA" id="ARBA00001274"/>
    </source>
</evidence>
<dbReference type="SUPFAM" id="SSF55021">
    <property type="entry name" value="ACT-like"/>
    <property type="match status" value="1"/>
</dbReference>
<comment type="similarity">
    <text evidence="5 15">Belongs to the serine/threonine dehydratase family.</text>
</comment>
<dbReference type="FunFam" id="3.40.50.1100:FF:000007">
    <property type="entry name" value="L-threonine dehydratase catabolic TdcB"/>
    <property type="match status" value="1"/>
</dbReference>
<evidence type="ECO:0000256" key="7">
    <source>
        <dbReference type="ARBA" id="ARBA00012096"/>
    </source>
</evidence>
<keyword evidence="9" id="KW-0021">Allosteric enzyme</keyword>
<comment type="pathway">
    <text evidence="3">Amino-acid biosynthesis; L-isoleucine biosynthesis; 2-oxobutanoate from L-threonine: step 1/1.</text>
</comment>
<evidence type="ECO:0000259" key="16">
    <source>
        <dbReference type="PROSITE" id="PS51671"/>
    </source>
</evidence>
<keyword evidence="10" id="KW-0412">Isoleucine biosynthesis</keyword>
<evidence type="ECO:0000256" key="3">
    <source>
        <dbReference type="ARBA" id="ARBA00004810"/>
    </source>
</evidence>
<dbReference type="InterPro" id="IPR001926">
    <property type="entry name" value="TrpB-like_PALP"/>
</dbReference>
<dbReference type="PANTHER" id="PTHR48078:SF6">
    <property type="entry name" value="L-THREONINE DEHYDRATASE CATABOLIC TDCB"/>
    <property type="match status" value="1"/>
</dbReference>
<dbReference type="InterPro" id="IPR036052">
    <property type="entry name" value="TrpB-like_PALP_sf"/>
</dbReference>
<comment type="function">
    <text evidence="13 15">Catalyzes the anaerobic formation of alpha-ketobutyrate and ammonia from threonine in a two-step reaction. The first step involved a dehydration of threonine and a production of enamine intermediates (aminocrotonate), which tautomerizes to its imine form (iminobutyrate). Both intermediates are unstable and short-lived. The second step is the nonenzymatic hydrolysis of the enamine/imine intermediates to form 2-ketobutyrate and free ammonia. In the low water environment of the cell, the second step is accelerated by RidA.</text>
</comment>
<evidence type="ECO:0000256" key="12">
    <source>
        <dbReference type="ARBA" id="ARBA00023239"/>
    </source>
</evidence>
<dbReference type="SUPFAM" id="SSF53686">
    <property type="entry name" value="Tryptophan synthase beta subunit-like PLP-dependent enzymes"/>
    <property type="match status" value="1"/>
</dbReference>
<accession>A0A285HKG8</accession>
<evidence type="ECO:0000256" key="4">
    <source>
        <dbReference type="ARBA" id="ARBA00004958"/>
    </source>
</evidence>
<dbReference type="NCBIfam" id="TIGR01127">
    <property type="entry name" value="ilvA_1Cterm"/>
    <property type="match status" value="1"/>
</dbReference>
<evidence type="ECO:0000256" key="11">
    <source>
        <dbReference type="ARBA" id="ARBA00022898"/>
    </source>
</evidence>
<comment type="catalytic activity">
    <reaction evidence="1 15">
        <text>L-threonine = 2-oxobutanoate + NH4(+)</text>
        <dbReference type="Rhea" id="RHEA:22108"/>
        <dbReference type="ChEBI" id="CHEBI:16763"/>
        <dbReference type="ChEBI" id="CHEBI:28938"/>
        <dbReference type="ChEBI" id="CHEBI:57926"/>
        <dbReference type="EC" id="4.3.1.19"/>
    </reaction>
</comment>
<dbReference type="AlphaFoldDB" id="A0A285HKG8"/>
<sequence>MVGLEDIKDAQNRLKGIIKRSNLDSSRTFSQLSGNQVYLKLENLQKTGSFKLRGAYNKISNLSSKEKEKGVVAASAGNHAQGVALAATQIGINSTIIMPKGAPIAKIKATRGYGAEVILSGETYDEAHQKELEYAQKTGATIIPAFDDLDVIAGQGTIGLEILEDLPKVDAVIAPVGGGGLLAGIAIAIKEINPRIKVIGVEADKAASMKASLKAGKPIDLTEVNTIADGIAVKRPGKLTYEIISKYVDKIVTVDDEEIAYAISILLERAKLIVEGAGATALAAVLNNKASLQEKKLAVILSGGNIDLDMISAIINRGMMKAGRRLTFTTLLPDIPGALERLAGIIGRSGANIISVHHDRMNPDISLKQAEVKLVLETRDSAHISEVISILKNQGYSIKL</sequence>
<evidence type="ECO:0000256" key="15">
    <source>
        <dbReference type="RuleBase" id="RU363083"/>
    </source>
</evidence>
<protein>
    <recommendedName>
        <fullName evidence="8 15">L-threonine dehydratase catabolic TdcB</fullName>
        <ecNumber evidence="7 15">4.3.1.19</ecNumber>
    </recommendedName>
    <alternativeName>
        <fullName evidence="14 15">Threonine deaminase</fullName>
    </alternativeName>
</protein>
<evidence type="ECO:0000256" key="10">
    <source>
        <dbReference type="ARBA" id="ARBA00022624"/>
    </source>
</evidence>
<dbReference type="UniPathway" id="UPA00052">
    <property type="reaction ID" value="UER00507"/>
</dbReference>
<dbReference type="CDD" id="cd01562">
    <property type="entry name" value="Thr-dehyd"/>
    <property type="match status" value="1"/>
</dbReference>
<evidence type="ECO:0000256" key="6">
    <source>
        <dbReference type="ARBA" id="ARBA00011447"/>
    </source>
</evidence>
<comment type="subunit">
    <text evidence="6 15">In the native structure, TdcB is in a dimeric form, whereas in the TdcB-AMP complex, it exists in a tetrameric form (dimer of dimers).</text>
</comment>
<dbReference type="GO" id="GO:0003941">
    <property type="term" value="F:L-serine ammonia-lyase activity"/>
    <property type="evidence" value="ECO:0007669"/>
    <property type="project" value="TreeGrafter"/>
</dbReference>
<dbReference type="OrthoDB" id="9811476at2"/>
<feature type="domain" description="ACT" evidence="16">
    <location>
        <begin position="327"/>
        <end position="400"/>
    </location>
</feature>
<evidence type="ECO:0000256" key="5">
    <source>
        <dbReference type="ARBA" id="ARBA00010869"/>
    </source>
</evidence>
<dbReference type="Proteomes" id="UP000219573">
    <property type="component" value="Unassembled WGS sequence"/>
</dbReference>
<dbReference type="GO" id="GO:0009097">
    <property type="term" value="P:isoleucine biosynthetic process"/>
    <property type="evidence" value="ECO:0007669"/>
    <property type="project" value="UniProtKB-UniPathway"/>
</dbReference>
<evidence type="ECO:0000256" key="2">
    <source>
        <dbReference type="ARBA" id="ARBA00001933"/>
    </source>
</evidence>
<reference evidence="18" key="1">
    <citation type="submission" date="2017-09" db="EMBL/GenBank/DDBJ databases">
        <authorList>
            <person name="Varghese N."/>
            <person name="Submissions S."/>
        </authorList>
    </citation>
    <scope>NUCLEOTIDE SEQUENCE [LARGE SCALE GENOMIC DNA]</scope>
    <source>
        <strain evidence="18">MSL47</strain>
    </source>
</reference>
<keyword evidence="15" id="KW-0547">Nucleotide-binding</keyword>
<dbReference type="RefSeq" id="WP_097018601.1">
    <property type="nucleotide sequence ID" value="NZ_OBDZ01000020.1"/>
</dbReference>
<comment type="cofactor">
    <cofactor evidence="2 15">
        <name>pyridoxal 5'-phosphate</name>
        <dbReference type="ChEBI" id="CHEBI:597326"/>
    </cofactor>
</comment>
<evidence type="ECO:0000313" key="18">
    <source>
        <dbReference type="Proteomes" id="UP000219573"/>
    </source>
</evidence>